<evidence type="ECO:0000313" key="3">
    <source>
        <dbReference type="Proteomes" id="UP000246994"/>
    </source>
</evidence>
<name>A0A2S1PGT1_9CAUD</name>
<keyword evidence="2" id="KW-0378">Hydrolase</keyword>
<dbReference type="InterPro" id="IPR036955">
    <property type="entry name" value="AP2/ERF_dom_sf"/>
</dbReference>
<dbReference type="InterPro" id="IPR003615">
    <property type="entry name" value="HNH_nuc"/>
</dbReference>
<dbReference type="InterPro" id="IPR016177">
    <property type="entry name" value="DNA-bd_dom_sf"/>
</dbReference>
<dbReference type="Pfam" id="PF13392">
    <property type="entry name" value="HNH_3"/>
    <property type="match status" value="1"/>
</dbReference>
<evidence type="ECO:0000313" key="2">
    <source>
        <dbReference type="EMBL" id="AWH15705.1"/>
    </source>
</evidence>
<dbReference type="SUPFAM" id="SSF54171">
    <property type="entry name" value="DNA-binding domain"/>
    <property type="match status" value="1"/>
</dbReference>
<dbReference type="RefSeq" id="YP_010095909.1">
    <property type="nucleotide sequence ID" value="NC_055747.1"/>
</dbReference>
<keyword evidence="2" id="KW-0255">Endonuclease</keyword>
<organism evidence="2 3">
    <name type="scientific">Aeromonas phage 60AhydR15PP</name>
    <dbReference type="NCBI Taxonomy" id="2163979"/>
    <lineage>
        <taxon>Viruses</taxon>
        <taxon>Duplodnaviria</taxon>
        <taxon>Heunggongvirae</taxon>
        <taxon>Uroviricota</taxon>
        <taxon>Caudoviricetes</taxon>
        <taxon>Pantevenvirales</taxon>
        <taxon>Straboviridae</taxon>
        <taxon>Tulanevirus</taxon>
        <taxon>Tulanevirus 60ahydrpp</taxon>
    </lineage>
</organism>
<protein>
    <submittedName>
        <fullName evidence="2">Putative homing endonuclease HNH family</fullName>
    </submittedName>
</protein>
<dbReference type="GO" id="GO:0003700">
    <property type="term" value="F:DNA-binding transcription factor activity"/>
    <property type="evidence" value="ECO:0007669"/>
    <property type="project" value="InterPro"/>
</dbReference>
<sequence>MNSHWSTHPEFPGYRIKNDGTIVGLYNKNLKHSGAKGDYQTVVLYKEGKSKKFRVHRLIAEVFIPNPQGLPEVNHKDGVKDNNHVDNLEWVSSSANTKHKWDNGLGNHKQKGASSKYFGVCFVTKHQNWKAQVSYKGKKIFLGCYPTELEAAAVYDNYVKINNLPRPLNNEANYCKAV</sequence>
<dbReference type="EMBL" id="MH179477">
    <property type="protein sequence ID" value="AWH15705.1"/>
    <property type="molecule type" value="Genomic_DNA"/>
</dbReference>
<proteinExistence type="predicted"/>
<dbReference type="GeneID" id="65113546"/>
<dbReference type="GO" id="GO:0003677">
    <property type="term" value="F:DNA binding"/>
    <property type="evidence" value="ECO:0007669"/>
    <property type="project" value="InterPro"/>
</dbReference>
<dbReference type="Proteomes" id="UP000246994">
    <property type="component" value="Segment"/>
</dbReference>
<reference evidence="2 3" key="1">
    <citation type="submission" date="2018-04" db="EMBL/GenBank/DDBJ databases">
        <title>Complete genome sequences of new Aeromonas and Pseudomonas phages promising in phage therapy dedicated to aquaculture.</title>
        <authorList>
            <person name="Kolsut J."/>
            <person name="Wojcik E."/>
            <person name="Wojtasik A."/>
            <person name="Dastych J."/>
        </authorList>
    </citation>
    <scope>NUCLEOTIDE SEQUENCE [LARGE SCALE GENOMIC DNA]</scope>
</reference>
<dbReference type="GO" id="GO:0004519">
    <property type="term" value="F:endonuclease activity"/>
    <property type="evidence" value="ECO:0007669"/>
    <property type="project" value="UniProtKB-KW"/>
</dbReference>
<dbReference type="SUPFAM" id="SSF54060">
    <property type="entry name" value="His-Me finger endonucleases"/>
    <property type="match status" value="1"/>
</dbReference>
<keyword evidence="3" id="KW-1185">Reference proteome</keyword>
<keyword evidence="2" id="KW-0540">Nuclease</keyword>
<evidence type="ECO:0000259" key="1">
    <source>
        <dbReference type="Pfam" id="PF13392"/>
    </source>
</evidence>
<feature type="domain" description="HNH nuclease" evidence="1">
    <location>
        <begin position="55"/>
        <end position="97"/>
    </location>
</feature>
<dbReference type="Gene3D" id="3.90.75.20">
    <property type="match status" value="1"/>
</dbReference>
<accession>A0A2S1PGT1</accession>
<dbReference type="KEGG" id="vg:65113546"/>
<dbReference type="Gene3D" id="3.30.730.10">
    <property type="entry name" value="AP2/ERF domain"/>
    <property type="match status" value="1"/>
</dbReference>
<dbReference type="InterPro" id="IPR044925">
    <property type="entry name" value="His-Me_finger_sf"/>
</dbReference>